<dbReference type="Gene3D" id="3.30.230.10">
    <property type="match status" value="1"/>
</dbReference>
<evidence type="ECO:0000259" key="5">
    <source>
        <dbReference type="PROSITE" id="PS51722"/>
    </source>
</evidence>
<protein>
    <recommendedName>
        <fullName evidence="5">Tr-type G domain-containing protein</fullName>
    </recommendedName>
</protein>
<dbReference type="FunFam" id="3.30.70.870:FF:000002">
    <property type="entry name" value="Translation elongation factor 2"/>
    <property type="match status" value="1"/>
</dbReference>
<evidence type="ECO:0000256" key="2">
    <source>
        <dbReference type="ARBA" id="ARBA00022741"/>
    </source>
</evidence>
<evidence type="ECO:0000256" key="1">
    <source>
        <dbReference type="ARBA" id="ARBA00004229"/>
    </source>
</evidence>
<evidence type="ECO:0000256" key="3">
    <source>
        <dbReference type="ARBA" id="ARBA00023134"/>
    </source>
</evidence>
<dbReference type="SUPFAM" id="SSF54211">
    <property type="entry name" value="Ribosomal protein S5 domain 2-like"/>
    <property type="match status" value="1"/>
</dbReference>
<accession>A0A7S3LER6</accession>
<dbReference type="AlphaFoldDB" id="A0A7S3LER6"/>
<dbReference type="InterPro" id="IPR005225">
    <property type="entry name" value="Small_GTP-bd"/>
</dbReference>
<dbReference type="PANTHER" id="PTHR42908:SF3">
    <property type="entry name" value="ELONGATION FACTOR-LIKE GTPASE 1"/>
    <property type="match status" value="1"/>
</dbReference>
<keyword evidence="3" id="KW-0342">GTP-binding</keyword>
<dbReference type="Gene3D" id="3.30.70.870">
    <property type="entry name" value="Elongation Factor G (Translational Gtpase), domain 3"/>
    <property type="match status" value="1"/>
</dbReference>
<dbReference type="InterPro" id="IPR014721">
    <property type="entry name" value="Ribsml_uS5_D2-typ_fold_subgr"/>
</dbReference>
<dbReference type="Pfam" id="PF00009">
    <property type="entry name" value="GTP_EFTU"/>
    <property type="match status" value="1"/>
</dbReference>
<dbReference type="GO" id="GO:1990904">
    <property type="term" value="C:ribonucleoprotein complex"/>
    <property type="evidence" value="ECO:0007669"/>
    <property type="project" value="TreeGrafter"/>
</dbReference>
<feature type="domain" description="Tr-type G" evidence="5">
    <location>
        <begin position="10"/>
        <end position="258"/>
    </location>
</feature>
<dbReference type="PROSITE" id="PS51722">
    <property type="entry name" value="G_TR_2"/>
    <property type="match status" value="1"/>
</dbReference>
<dbReference type="Pfam" id="PF00679">
    <property type="entry name" value="EFG_C"/>
    <property type="match status" value="1"/>
</dbReference>
<reference evidence="6" key="1">
    <citation type="submission" date="2021-01" db="EMBL/GenBank/DDBJ databases">
        <authorList>
            <person name="Corre E."/>
            <person name="Pelletier E."/>
            <person name="Niang G."/>
            <person name="Scheremetjew M."/>
            <person name="Finn R."/>
            <person name="Kale V."/>
            <person name="Holt S."/>
            <person name="Cochrane G."/>
            <person name="Meng A."/>
            <person name="Brown T."/>
            <person name="Cohen L."/>
        </authorList>
    </citation>
    <scope>NUCLEOTIDE SEQUENCE</scope>
    <source>
        <strain evidence="6">CCMP127</strain>
    </source>
</reference>
<dbReference type="InterPro" id="IPR027417">
    <property type="entry name" value="P-loop_NTPase"/>
</dbReference>
<dbReference type="GO" id="GO:0003924">
    <property type="term" value="F:GTPase activity"/>
    <property type="evidence" value="ECO:0007669"/>
    <property type="project" value="InterPro"/>
</dbReference>
<evidence type="ECO:0000256" key="4">
    <source>
        <dbReference type="SAM" id="MobiDB-lite"/>
    </source>
</evidence>
<dbReference type="Gene3D" id="2.40.30.10">
    <property type="entry name" value="Translation factors"/>
    <property type="match status" value="1"/>
</dbReference>
<dbReference type="InterPro" id="IPR020568">
    <property type="entry name" value="Ribosomal_Su5_D2-typ_SF"/>
</dbReference>
<dbReference type="InterPro" id="IPR000640">
    <property type="entry name" value="EFG_V-like"/>
</dbReference>
<dbReference type="GO" id="GO:0009507">
    <property type="term" value="C:chloroplast"/>
    <property type="evidence" value="ECO:0007669"/>
    <property type="project" value="UniProtKB-SubCell"/>
</dbReference>
<name>A0A7S3LER6_9STRA</name>
<dbReference type="EMBL" id="HBIM01021323">
    <property type="protein sequence ID" value="CAE0419062.1"/>
    <property type="molecule type" value="Transcribed_RNA"/>
</dbReference>
<dbReference type="PRINTS" id="PR00315">
    <property type="entry name" value="ELONGATNFCT"/>
</dbReference>
<dbReference type="GO" id="GO:0005829">
    <property type="term" value="C:cytosol"/>
    <property type="evidence" value="ECO:0007669"/>
    <property type="project" value="TreeGrafter"/>
</dbReference>
<dbReference type="SMART" id="SM00838">
    <property type="entry name" value="EFG_C"/>
    <property type="match status" value="1"/>
</dbReference>
<dbReference type="SUPFAM" id="SSF54980">
    <property type="entry name" value="EF-G C-terminal domain-like"/>
    <property type="match status" value="2"/>
</dbReference>
<feature type="region of interest" description="Disordered" evidence="4">
    <location>
        <begin position="189"/>
        <end position="212"/>
    </location>
</feature>
<dbReference type="InterPro" id="IPR035647">
    <property type="entry name" value="EFG_III/V"/>
</dbReference>
<feature type="region of interest" description="Disordered" evidence="4">
    <location>
        <begin position="795"/>
        <end position="828"/>
    </location>
</feature>
<dbReference type="SUPFAM" id="SSF50447">
    <property type="entry name" value="Translation proteins"/>
    <property type="match status" value="1"/>
</dbReference>
<comment type="subcellular location">
    <subcellularLocation>
        <location evidence="1">Plastid</location>
        <location evidence="1">Chloroplast</location>
    </subcellularLocation>
</comment>
<dbReference type="InterPro" id="IPR000795">
    <property type="entry name" value="T_Tr_GTP-bd_dom"/>
</dbReference>
<dbReference type="PANTHER" id="PTHR42908">
    <property type="entry name" value="TRANSLATION ELONGATION FACTOR-RELATED"/>
    <property type="match status" value="1"/>
</dbReference>
<dbReference type="GO" id="GO:0042256">
    <property type="term" value="P:cytosolic ribosome assembly"/>
    <property type="evidence" value="ECO:0007669"/>
    <property type="project" value="TreeGrafter"/>
</dbReference>
<dbReference type="InterPro" id="IPR009000">
    <property type="entry name" value="Transl_B-barrel_sf"/>
</dbReference>
<sequence length="1082" mass="117934">MSSSIFLPPDQTRLVTICAHVDHGKTTLADNLIEHNGLLSERLAGTLRYLDSDPEEQRRGITMRSSAIGLQHKFVKGKSNTEGDGDPFIVHLVDSPGHTDFSYEVSSALTASDACLLVVDAVEGMGPRTHQVFREAHASQHVPILVINKMDRFCTELCLTPTEAYLRLRSLLETINAAAAAMVTSAHVVNGDNHNDSSNTKKSDEQQQAARQEEEKLWTFDPAVGNVVFGSALFGWGFTSLGLAKALFRSKRIPIKPLLLRQYMFGDFKLKGDKVLKWKTSHENEMPLFAEYGLQPLWQIYERVAAAAAQCGSGSSLFADGRFSSYGKATNDNNNVKIDAAALTAVLEPLTTGATGTRCPHTEGEIQQLLQHTGSSTEESVLRCLVRRFRPLSTACLDAVCEYAPSPAAAASSVRARVLRLQPGASEGVQRAVQACSQQDKSTSSSAMVPTVAHVCKFFAAPRAQIRDNDLSSDGQKNVLWGLTRVLSGRLQSEQAYSLLGPKHDRGTTPQQRTVRLYLLMGSTFLRVPEVPAGHLCAVSNLEDSTFKSVTLTNVPNEAMPLQVPDHGVRPLVKVNVEAVDASDTEVLERGLVKLSLADASVEVIATAKGERLLACLGELHLEQSILDLTKIYCSREIEVRISDPIVDFGETTDWFDDETEYTTFYDDPSPPLRQVVIPPFNEEEGLAFAQRGRMRSILSGKGAAISLRVVPLANVVYNSLRDKQVVDGSEEELVKLCRALGFERENPADALAVIQDHLCSLGTNGNGLLESAGLRNGSCIRGILSEEGHVFIPPTAKSKQAAKETEFENDDEQEDGTATDQAAGSAEYEDLRSRIRLGWTEDSPADSSDIDKAALVTWRKIKGSAVAGFQLATRAGPCCEEPVRNVLIVMEGVEIAIQQEGDVFQAAKTLSSGMIVSALRSGVRCALLTRPIRLMEGYLKLTLNASLSVLGALYSVLSKRRGKVLDESMVEGTDLLLIIALIPQAEAFGLAPELFGKTSGEVTAPEMVFSHWEKLDVDPFWIPTTEEEKEDYGELQTAGDSSTGMDNTAIKYIRKVRDRKGLASDSARTVIAAEKQRTLKR</sequence>
<organism evidence="6">
    <name type="scientific">Amphora coffeiformis</name>
    <dbReference type="NCBI Taxonomy" id="265554"/>
    <lineage>
        <taxon>Eukaryota</taxon>
        <taxon>Sar</taxon>
        <taxon>Stramenopiles</taxon>
        <taxon>Ochrophyta</taxon>
        <taxon>Bacillariophyta</taxon>
        <taxon>Bacillariophyceae</taxon>
        <taxon>Bacillariophycidae</taxon>
        <taxon>Thalassiophysales</taxon>
        <taxon>Catenulaceae</taxon>
        <taxon>Amphora</taxon>
    </lineage>
</organism>
<dbReference type="Gene3D" id="3.30.70.240">
    <property type="match status" value="1"/>
</dbReference>
<dbReference type="SUPFAM" id="SSF52540">
    <property type="entry name" value="P-loop containing nucleoside triphosphate hydrolases"/>
    <property type="match status" value="1"/>
</dbReference>
<dbReference type="GO" id="GO:0043022">
    <property type="term" value="F:ribosome binding"/>
    <property type="evidence" value="ECO:0007669"/>
    <property type="project" value="TreeGrafter"/>
</dbReference>
<feature type="compositionally biased region" description="Basic and acidic residues" evidence="4">
    <location>
        <begin position="193"/>
        <end position="212"/>
    </location>
</feature>
<dbReference type="Gene3D" id="3.40.50.300">
    <property type="entry name" value="P-loop containing nucleotide triphosphate hydrolases"/>
    <property type="match status" value="1"/>
</dbReference>
<dbReference type="GO" id="GO:0005525">
    <property type="term" value="F:GTP binding"/>
    <property type="evidence" value="ECO:0007669"/>
    <property type="project" value="UniProtKB-KW"/>
</dbReference>
<dbReference type="NCBIfam" id="TIGR00231">
    <property type="entry name" value="small_GTP"/>
    <property type="match status" value="1"/>
</dbReference>
<evidence type="ECO:0000313" key="6">
    <source>
        <dbReference type="EMBL" id="CAE0419062.1"/>
    </source>
</evidence>
<gene>
    <name evidence="6" type="ORF">ACOF00016_LOCUS15921</name>
</gene>
<keyword evidence="2" id="KW-0547">Nucleotide-binding</keyword>
<feature type="compositionally biased region" description="Acidic residues" evidence="4">
    <location>
        <begin position="808"/>
        <end position="818"/>
    </location>
</feature>
<proteinExistence type="predicted"/>